<gene>
    <name evidence="11" type="primary">SGMS1</name>
    <name evidence="11" type="ORF">EC973_007531</name>
</gene>
<dbReference type="GO" id="GO:0033188">
    <property type="term" value="F:sphingomyelin synthase activity"/>
    <property type="evidence" value="ECO:0007669"/>
    <property type="project" value="TreeGrafter"/>
</dbReference>
<evidence type="ECO:0000256" key="7">
    <source>
        <dbReference type="ARBA" id="ARBA00023098"/>
    </source>
</evidence>
<feature type="transmembrane region" description="Helical" evidence="9">
    <location>
        <begin position="242"/>
        <end position="263"/>
    </location>
</feature>
<evidence type="ECO:0000256" key="5">
    <source>
        <dbReference type="ARBA" id="ARBA00022919"/>
    </source>
</evidence>
<keyword evidence="7" id="KW-0443">Lipid metabolism</keyword>
<evidence type="ECO:0000256" key="3">
    <source>
        <dbReference type="ARBA" id="ARBA00022679"/>
    </source>
</evidence>
<dbReference type="AlphaFoldDB" id="A0A8H7BXS4"/>
<sequence>MATVTDGAHTVAPYAAADQTIGMIKLRLQPPSQCRTRHDLVHLVFNHEVLRTVIAVAWLILGGFIECLLAQASDMRYAKLSFDKHALADLLHDNFPRVYNFQIVNYLTIASLLYTLIGFAFQLKTWSVRLLLLRRWLMLMGALYIFRGITLLVTTLPSPLFEDCQPPEVELTGNFGERLAFLFIMITGNASSCTDNIFSGHTAAMMSCVMTWRIHSRWHWAFSWVCYLIVTSSLLMMCFTRFHYTVDIVLAIYITYMAWRIYLLRIADATKRYYAENAVVQMEMSESKQAARDPSASESGLHEYLEFQPNKLGQTWFLWACMYADGLDIRLRASGIFDERGRWRSNPNHNNNNNREDIA</sequence>
<dbReference type="Proteomes" id="UP000605846">
    <property type="component" value="Unassembled WGS sequence"/>
</dbReference>
<evidence type="ECO:0000313" key="11">
    <source>
        <dbReference type="EMBL" id="KAF7727462.1"/>
    </source>
</evidence>
<evidence type="ECO:0000256" key="9">
    <source>
        <dbReference type="SAM" id="Phobius"/>
    </source>
</evidence>
<evidence type="ECO:0000256" key="6">
    <source>
        <dbReference type="ARBA" id="ARBA00022989"/>
    </source>
</evidence>
<protein>
    <submittedName>
        <fullName evidence="11">Sphingomyelin synthase</fullName>
    </submittedName>
</protein>
<dbReference type="GO" id="GO:0046513">
    <property type="term" value="P:ceramide biosynthetic process"/>
    <property type="evidence" value="ECO:0007669"/>
    <property type="project" value="TreeGrafter"/>
</dbReference>
<dbReference type="OrthoDB" id="422827at2759"/>
<reference evidence="11" key="1">
    <citation type="submission" date="2020-01" db="EMBL/GenBank/DDBJ databases">
        <title>Genome Sequencing of Three Apophysomyces-Like Fungal Strains Confirms a Novel Fungal Genus in the Mucoromycota with divergent Burkholderia-like Endosymbiotic Bacteria.</title>
        <authorList>
            <person name="Stajich J.E."/>
            <person name="Macias A.M."/>
            <person name="Carter-House D."/>
            <person name="Lovett B."/>
            <person name="Kasson L.R."/>
            <person name="Berry K."/>
            <person name="Grigoriev I."/>
            <person name="Chang Y."/>
            <person name="Spatafora J."/>
            <person name="Kasson M.T."/>
        </authorList>
    </citation>
    <scope>NUCLEOTIDE SEQUENCE</scope>
    <source>
        <strain evidence="11">NRRL A-21654</strain>
    </source>
</reference>
<dbReference type="GO" id="GO:0047493">
    <property type="term" value="F:ceramide cholinephosphotransferase activity"/>
    <property type="evidence" value="ECO:0007669"/>
    <property type="project" value="TreeGrafter"/>
</dbReference>
<evidence type="ECO:0000313" key="12">
    <source>
        <dbReference type="Proteomes" id="UP000605846"/>
    </source>
</evidence>
<comment type="caution">
    <text evidence="11">The sequence shown here is derived from an EMBL/GenBank/DDBJ whole genome shotgun (WGS) entry which is preliminary data.</text>
</comment>
<evidence type="ECO:0000259" key="10">
    <source>
        <dbReference type="Pfam" id="PF14360"/>
    </source>
</evidence>
<feature type="domain" description="Sphingomyelin synthase-like" evidence="10">
    <location>
        <begin position="192"/>
        <end position="262"/>
    </location>
</feature>
<dbReference type="InterPro" id="IPR045221">
    <property type="entry name" value="Sphingomyelin_synth-like"/>
</dbReference>
<dbReference type="InterPro" id="IPR025749">
    <property type="entry name" value="Sphingomyelin_synth-like_dom"/>
</dbReference>
<accession>A0A8H7BXS4</accession>
<evidence type="ECO:0000256" key="2">
    <source>
        <dbReference type="ARBA" id="ARBA00005441"/>
    </source>
</evidence>
<keyword evidence="6 9" id="KW-1133">Transmembrane helix</keyword>
<comment type="similarity">
    <text evidence="2">Belongs to the sphingomyelin synthase family.</text>
</comment>
<feature type="transmembrane region" description="Helical" evidence="9">
    <location>
        <begin position="136"/>
        <end position="159"/>
    </location>
</feature>
<organism evidence="11 12">
    <name type="scientific">Apophysomyces ossiformis</name>
    <dbReference type="NCBI Taxonomy" id="679940"/>
    <lineage>
        <taxon>Eukaryota</taxon>
        <taxon>Fungi</taxon>
        <taxon>Fungi incertae sedis</taxon>
        <taxon>Mucoromycota</taxon>
        <taxon>Mucoromycotina</taxon>
        <taxon>Mucoromycetes</taxon>
        <taxon>Mucorales</taxon>
        <taxon>Mucorineae</taxon>
        <taxon>Mucoraceae</taxon>
        <taxon>Apophysomyces</taxon>
    </lineage>
</organism>
<keyword evidence="12" id="KW-1185">Reference proteome</keyword>
<dbReference type="GO" id="GO:0005886">
    <property type="term" value="C:plasma membrane"/>
    <property type="evidence" value="ECO:0007669"/>
    <property type="project" value="TreeGrafter"/>
</dbReference>
<dbReference type="PANTHER" id="PTHR21290:SF25">
    <property type="entry name" value="SPHINGOMYELIN SYNTHASE-RELATED PROTEIN 1"/>
    <property type="match status" value="1"/>
</dbReference>
<feature type="transmembrane region" description="Helical" evidence="9">
    <location>
        <begin position="49"/>
        <end position="72"/>
    </location>
</feature>
<keyword evidence="5" id="KW-0746">Sphingolipid metabolism</keyword>
<dbReference type="PANTHER" id="PTHR21290">
    <property type="entry name" value="SPHINGOMYELIN SYNTHETASE"/>
    <property type="match status" value="1"/>
</dbReference>
<evidence type="ECO:0000256" key="1">
    <source>
        <dbReference type="ARBA" id="ARBA00004141"/>
    </source>
</evidence>
<keyword evidence="3" id="KW-0808">Transferase</keyword>
<dbReference type="GO" id="GO:0000139">
    <property type="term" value="C:Golgi membrane"/>
    <property type="evidence" value="ECO:0007669"/>
    <property type="project" value="TreeGrafter"/>
</dbReference>
<evidence type="ECO:0000256" key="4">
    <source>
        <dbReference type="ARBA" id="ARBA00022692"/>
    </source>
</evidence>
<feature type="transmembrane region" description="Helical" evidence="9">
    <location>
        <begin position="179"/>
        <end position="198"/>
    </location>
</feature>
<name>A0A8H7BXS4_9FUNG</name>
<dbReference type="EMBL" id="JABAYA010000056">
    <property type="protein sequence ID" value="KAF7727462.1"/>
    <property type="molecule type" value="Genomic_DNA"/>
</dbReference>
<feature type="transmembrane region" description="Helical" evidence="9">
    <location>
        <begin position="103"/>
        <end position="124"/>
    </location>
</feature>
<keyword evidence="8 9" id="KW-0472">Membrane</keyword>
<dbReference type="Pfam" id="PF14360">
    <property type="entry name" value="PAP2_C"/>
    <property type="match status" value="1"/>
</dbReference>
<feature type="transmembrane region" description="Helical" evidence="9">
    <location>
        <begin position="218"/>
        <end position="236"/>
    </location>
</feature>
<keyword evidence="4 9" id="KW-0812">Transmembrane</keyword>
<comment type="subcellular location">
    <subcellularLocation>
        <location evidence="1">Membrane</location>
        <topology evidence="1">Multi-pass membrane protein</topology>
    </subcellularLocation>
</comment>
<dbReference type="GO" id="GO:0005789">
    <property type="term" value="C:endoplasmic reticulum membrane"/>
    <property type="evidence" value="ECO:0007669"/>
    <property type="project" value="TreeGrafter"/>
</dbReference>
<evidence type="ECO:0000256" key="8">
    <source>
        <dbReference type="ARBA" id="ARBA00023136"/>
    </source>
</evidence>
<proteinExistence type="inferred from homology"/>